<feature type="non-terminal residue" evidence="4">
    <location>
        <position position="176"/>
    </location>
</feature>
<proteinExistence type="predicted"/>
<gene>
    <name evidence="4" type="ORF">SK128_011937</name>
</gene>
<dbReference type="AlphaFoldDB" id="A0AAN8WIV0"/>
<evidence type="ECO:0000313" key="4">
    <source>
        <dbReference type="EMBL" id="KAK7030362.1"/>
    </source>
</evidence>
<keyword evidence="5" id="KW-1185">Reference proteome</keyword>
<sequence length="176" mass="17718">GCPAPGSTCISLLQEGAAAAAVAAAASATAQQRRQVTNFKEWISGALGTLQMAQLSPPAAVKLGHYLGVTTSFPSALSGAWVGEGMPLSTAATTTTTATPPTSQPSVSVCIRPSSTPAGPSTSSPSHVMGTGCSWSLVGGGGDKGRQHKCSKCGDVFPLPAMLAMHSLNHVEKRPF</sequence>
<evidence type="ECO:0000256" key="1">
    <source>
        <dbReference type="PROSITE-ProRule" id="PRU00042"/>
    </source>
</evidence>
<feature type="non-terminal residue" evidence="4">
    <location>
        <position position="1"/>
    </location>
</feature>
<feature type="compositionally biased region" description="Low complexity" evidence="2">
    <location>
        <begin position="92"/>
        <end position="106"/>
    </location>
</feature>
<feature type="region of interest" description="Disordered" evidence="2">
    <location>
        <begin position="92"/>
        <end position="128"/>
    </location>
</feature>
<dbReference type="PROSITE" id="PS50157">
    <property type="entry name" value="ZINC_FINGER_C2H2_2"/>
    <property type="match status" value="1"/>
</dbReference>
<evidence type="ECO:0000313" key="5">
    <source>
        <dbReference type="Proteomes" id="UP001381693"/>
    </source>
</evidence>
<keyword evidence="1" id="KW-0862">Zinc</keyword>
<dbReference type="GO" id="GO:0008270">
    <property type="term" value="F:zinc ion binding"/>
    <property type="evidence" value="ECO:0007669"/>
    <property type="project" value="UniProtKB-KW"/>
</dbReference>
<accession>A0AAN8WIV0</accession>
<name>A0AAN8WIV0_HALRR</name>
<dbReference type="Proteomes" id="UP001381693">
    <property type="component" value="Unassembled WGS sequence"/>
</dbReference>
<dbReference type="InterPro" id="IPR013087">
    <property type="entry name" value="Znf_C2H2_type"/>
</dbReference>
<feature type="compositionally biased region" description="Low complexity" evidence="2">
    <location>
        <begin position="113"/>
        <end position="126"/>
    </location>
</feature>
<evidence type="ECO:0000259" key="3">
    <source>
        <dbReference type="PROSITE" id="PS50157"/>
    </source>
</evidence>
<dbReference type="EMBL" id="JAXCGZ010022547">
    <property type="protein sequence ID" value="KAK7030362.1"/>
    <property type="molecule type" value="Genomic_DNA"/>
</dbReference>
<reference evidence="4 5" key="1">
    <citation type="submission" date="2023-11" db="EMBL/GenBank/DDBJ databases">
        <title>Halocaridina rubra genome assembly.</title>
        <authorList>
            <person name="Smith C."/>
        </authorList>
    </citation>
    <scope>NUCLEOTIDE SEQUENCE [LARGE SCALE GENOMIC DNA]</scope>
    <source>
        <strain evidence="4">EP-1</strain>
        <tissue evidence="4">Whole</tissue>
    </source>
</reference>
<feature type="domain" description="C2H2-type" evidence="3">
    <location>
        <begin position="148"/>
        <end position="175"/>
    </location>
</feature>
<comment type="caution">
    <text evidence="4">The sequence shown here is derived from an EMBL/GenBank/DDBJ whole genome shotgun (WGS) entry which is preliminary data.</text>
</comment>
<keyword evidence="1" id="KW-0479">Metal-binding</keyword>
<protein>
    <recommendedName>
        <fullName evidence="3">C2H2-type domain-containing protein</fullName>
    </recommendedName>
</protein>
<dbReference type="PROSITE" id="PS00028">
    <property type="entry name" value="ZINC_FINGER_C2H2_1"/>
    <property type="match status" value="1"/>
</dbReference>
<keyword evidence="1" id="KW-0863">Zinc-finger</keyword>
<evidence type="ECO:0000256" key="2">
    <source>
        <dbReference type="SAM" id="MobiDB-lite"/>
    </source>
</evidence>
<organism evidence="4 5">
    <name type="scientific">Halocaridina rubra</name>
    <name type="common">Hawaiian red shrimp</name>
    <dbReference type="NCBI Taxonomy" id="373956"/>
    <lineage>
        <taxon>Eukaryota</taxon>
        <taxon>Metazoa</taxon>
        <taxon>Ecdysozoa</taxon>
        <taxon>Arthropoda</taxon>
        <taxon>Crustacea</taxon>
        <taxon>Multicrustacea</taxon>
        <taxon>Malacostraca</taxon>
        <taxon>Eumalacostraca</taxon>
        <taxon>Eucarida</taxon>
        <taxon>Decapoda</taxon>
        <taxon>Pleocyemata</taxon>
        <taxon>Caridea</taxon>
        <taxon>Atyoidea</taxon>
        <taxon>Atyidae</taxon>
        <taxon>Halocaridina</taxon>
    </lineage>
</organism>